<dbReference type="AlphaFoldDB" id="W2TQD5"/>
<keyword evidence="4" id="KW-1185">Reference proteome</keyword>
<comment type="similarity">
    <text evidence="1">Belongs to the metallo-dependent hydrolases superfamily. Hydantoinase/dihydropyrimidinase family.</text>
</comment>
<dbReference type="EMBL" id="KI657978">
    <property type="protein sequence ID" value="ETN84255.1"/>
    <property type="molecule type" value="Genomic_DNA"/>
</dbReference>
<organism evidence="3 4">
    <name type="scientific">Necator americanus</name>
    <name type="common">Human hookworm</name>
    <dbReference type="NCBI Taxonomy" id="51031"/>
    <lineage>
        <taxon>Eukaryota</taxon>
        <taxon>Metazoa</taxon>
        <taxon>Ecdysozoa</taxon>
        <taxon>Nematoda</taxon>
        <taxon>Chromadorea</taxon>
        <taxon>Rhabditida</taxon>
        <taxon>Rhabditina</taxon>
        <taxon>Rhabditomorpha</taxon>
        <taxon>Strongyloidea</taxon>
        <taxon>Ancylostomatidae</taxon>
        <taxon>Bunostominae</taxon>
        <taxon>Necator</taxon>
    </lineage>
</organism>
<accession>W2TQD5</accession>
<dbReference type="SUPFAM" id="SSF51556">
    <property type="entry name" value="Metallo-dependent hydrolases"/>
    <property type="match status" value="1"/>
</dbReference>
<dbReference type="InterPro" id="IPR050378">
    <property type="entry name" value="Metallo-dep_Hydrolases_sf"/>
</dbReference>
<name>W2TQD5_NECAM</name>
<dbReference type="GO" id="GO:0004157">
    <property type="term" value="F:dihydropyrimidinase activity"/>
    <property type="evidence" value="ECO:0007669"/>
    <property type="project" value="TreeGrafter"/>
</dbReference>
<reference evidence="4" key="1">
    <citation type="journal article" date="2014" name="Nat. Genet.">
        <title>Genome of the human hookworm Necator americanus.</title>
        <authorList>
            <person name="Tang Y.T."/>
            <person name="Gao X."/>
            <person name="Rosa B.A."/>
            <person name="Abubucker S."/>
            <person name="Hallsworth-Pepin K."/>
            <person name="Martin J."/>
            <person name="Tyagi R."/>
            <person name="Heizer E."/>
            <person name="Zhang X."/>
            <person name="Bhonagiri-Palsikar V."/>
            <person name="Minx P."/>
            <person name="Warren W.C."/>
            <person name="Wang Q."/>
            <person name="Zhan B."/>
            <person name="Hotez P.J."/>
            <person name="Sternberg P.W."/>
            <person name="Dougall A."/>
            <person name="Gaze S.T."/>
            <person name="Mulvenna J."/>
            <person name="Sotillo J."/>
            <person name="Ranganathan S."/>
            <person name="Rabelo E.M."/>
            <person name="Wilson R.K."/>
            <person name="Felgner P.L."/>
            <person name="Bethony J."/>
            <person name="Hawdon J.M."/>
            <person name="Gasser R.B."/>
            <person name="Loukas A."/>
            <person name="Mitreva M."/>
        </authorList>
    </citation>
    <scope>NUCLEOTIDE SEQUENCE [LARGE SCALE GENOMIC DNA]</scope>
</reference>
<dbReference type="OrthoDB" id="10258955at2759"/>
<dbReference type="GO" id="GO:0005829">
    <property type="term" value="C:cytosol"/>
    <property type="evidence" value="ECO:0007669"/>
    <property type="project" value="TreeGrafter"/>
</dbReference>
<feature type="domain" description="Amidohydrolase-related" evidence="2">
    <location>
        <begin position="1"/>
        <end position="70"/>
    </location>
</feature>
<dbReference type="KEGG" id="nai:NECAME_19620"/>
<evidence type="ECO:0000259" key="2">
    <source>
        <dbReference type="Pfam" id="PF01979"/>
    </source>
</evidence>
<evidence type="ECO:0000313" key="4">
    <source>
        <dbReference type="Proteomes" id="UP000053676"/>
    </source>
</evidence>
<dbReference type="Proteomes" id="UP000053676">
    <property type="component" value="Unassembled WGS sequence"/>
</dbReference>
<sequence length="119" mass="12737">MLLPAGIDVHTHLTSPDSADDLATGCKAAVAGGTATVIDVVSPRSGESLTSSFFRVKEGLSSSLCNIGLSIVVQQWSENVKKEMEKVVSEGVNSFIIDVEGDDVLYQVRHIQIKAWSTF</sequence>
<dbReference type="PANTHER" id="PTHR11647:SF74">
    <property type="entry name" value="PROTEIN UNC-33"/>
    <property type="match status" value="1"/>
</dbReference>
<evidence type="ECO:0000313" key="3">
    <source>
        <dbReference type="EMBL" id="ETN84255.1"/>
    </source>
</evidence>
<dbReference type="STRING" id="51031.W2TQD5"/>
<dbReference type="InterPro" id="IPR032466">
    <property type="entry name" value="Metal_Hydrolase"/>
</dbReference>
<dbReference type="Pfam" id="PF01979">
    <property type="entry name" value="Amidohydro_1"/>
    <property type="match status" value="1"/>
</dbReference>
<gene>
    <name evidence="3" type="ORF">NECAME_19620</name>
</gene>
<evidence type="ECO:0000256" key="1">
    <source>
        <dbReference type="ARBA" id="ARBA00008829"/>
    </source>
</evidence>
<dbReference type="InterPro" id="IPR006680">
    <property type="entry name" value="Amidohydro-rel"/>
</dbReference>
<dbReference type="OMA" id="QQWSENV"/>
<dbReference type="Gene3D" id="3.20.20.140">
    <property type="entry name" value="Metal-dependent hydrolases"/>
    <property type="match status" value="1"/>
</dbReference>
<proteinExistence type="inferred from homology"/>
<protein>
    <recommendedName>
        <fullName evidence="2">Amidohydrolase-related domain-containing protein</fullName>
    </recommendedName>
</protein>
<dbReference type="GO" id="GO:0006208">
    <property type="term" value="P:pyrimidine nucleobase catabolic process"/>
    <property type="evidence" value="ECO:0007669"/>
    <property type="project" value="TreeGrafter"/>
</dbReference>
<dbReference type="PANTHER" id="PTHR11647">
    <property type="entry name" value="HYDRANTOINASE/DIHYDROPYRIMIDINASE FAMILY MEMBER"/>
    <property type="match status" value="1"/>
</dbReference>